<feature type="compositionally biased region" description="Low complexity" evidence="10">
    <location>
        <begin position="359"/>
        <end position="370"/>
    </location>
</feature>
<keyword evidence="4 9" id="KW-0805">Transcription regulation</keyword>
<dbReference type="InterPro" id="IPR003851">
    <property type="entry name" value="Znf_Dof"/>
</dbReference>
<evidence type="ECO:0000256" key="8">
    <source>
        <dbReference type="PROSITE-ProRule" id="PRU00071"/>
    </source>
</evidence>
<feature type="compositionally biased region" description="Low complexity" evidence="10">
    <location>
        <begin position="131"/>
        <end position="140"/>
    </location>
</feature>
<dbReference type="Proteomes" id="UP001237642">
    <property type="component" value="Unassembled WGS sequence"/>
</dbReference>
<gene>
    <name evidence="12" type="ORF">POM88_011636</name>
</gene>
<feature type="compositionally biased region" description="Pro residues" evidence="10">
    <location>
        <begin position="27"/>
        <end position="43"/>
    </location>
</feature>
<name>A0AAD8MWN3_9APIA</name>
<comment type="function">
    <text evidence="9">Transcription factor that binds specifically to a 5'-AA[AG]G-3' consensus core sequence.</text>
</comment>
<dbReference type="InterPro" id="IPR045174">
    <property type="entry name" value="Dof"/>
</dbReference>
<reference evidence="12" key="1">
    <citation type="submission" date="2023-02" db="EMBL/GenBank/DDBJ databases">
        <title>Genome of toxic invasive species Heracleum sosnowskyi carries increased number of genes despite the absence of recent whole-genome duplications.</title>
        <authorList>
            <person name="Schelkunov M."/>
            <person name="Shtratnikova V."/>
            <person name="Makarenko M."/>
            <person name="Klepikova A."/>
            <person name="Omelchenko D."/>
            <person name="Novikova G."/>
            <person name="Obukhova E."/>
            <person name="Bogdanov V."/>
            <person name="Penin A."/>
            <person name="Logacheva M."/>
        </authorList>
    </citation>
    <scope>NUCLEOTIDE SEQUENCE</scope>
    <source>
        <strain evidence="12">Hsosn_3</strain>
        <tissue evidence="12">Leaf</tissue>
    </source>
</reference>
<comment type="caution">
    <text evidence="12">The sequence shown here is derived from an EMBL/GenBank/DDBJ whole genome shotgun (WGS) entry which is preliminary data.</text>
</comment>
<dbReference type="GO" id="GO:0008270">
    <property type="term" value="F:zinc ion binding"/>
    <property type="evidence" value="ECO:0007669"/>
    <property type="project" value="UniProtKB-KW"/>
</dbReference>
<evidence type="ECO:0000256" key="6">
    <source>
        <dbReference type="ARBA" id="ARBA00023163"/>
    </source>
</evidence>
<evidence type="ECO:0000313" key="13">
    <source>
        <dbReference type="Proteomes" id="UP001237642"/>
    </source>
</evidence>
<evidence type="ECO:0000256" key="9">
    <source>
        <dbReference type="RuleBase" id="RU369094"/>
    </source>
</evidence>
<evidence type="ECO:0000256" key="3">
    <source>
        <dbReference type="ARBA" id="ARBA00022833"/>
    </source>
</evidence>
<protein>
    <recommendedName>
        <fullName evidence="9">Dof zinc finger protein</fullName>
    </recommendedName>
</protein>
<dbReference type="PANTHER" id="PTHR31992:SF191">
    <property type="entry name" value="DOF ZINC FINGER PROTEIN"/>
    <property type="match status" value="1"/>
</dbReference>
<feature type="region of interest" description="Disordered" evidence="10">
    <location>
        <begin position="15"/>
        <end position="53"/>
    </location>
</feature>
<dbReference type="PANTHER" id="PTHR31992">
    <property type="entry name" value="DOF ZINC FINGER PROTEIN DOF1.4-RELATED"/>
    <property type="match status" value="1"/>
</dbReference>
<dbReference type="Pfam" id="PF02701">
    <property type="entry name" value="Zn_ribbon_Dof"/>
    <property type="match status" value="1"/>
</dbReference>
<evidence type="ECO:0000256" key="7">
    <source>
        <dbReference type="ARBA" id="ARBA00023242"/>
    </source>
</evidence>
<feature type="region of interest" description="Disordered" evidence="10">
    <location>
        <begin position="340"/>
        <end position="370"/>
    </location>
</feature>
<organism evidence="12 13">
    <name type="scientific">Heracleum sosnowskyi</name>
    <dbReference type="NCBI Taxonomy" id="360622"/>
    <lineage>
        <taxon>Eukaryota</taxon>
        <taxon>Viridiplantae</taxon>
        <taxon>Streptophyta</taxon>
        <taxon>Embryophyta</taxon>
        <taxon>Tracheophyta</taxon>
        <taxon>Spermatophyta</taxon>
        <taxon>Magnoliopsida</taxon>
        <taxon>eudicotyledons</taxon>
        <taxon>Gunneridae</taxon>
        <taxon>Pentapetalae</taxon>
        <taxon>asterids</taxon>
        <taxon>campanulids</taxon>
        <taxon>Apiales</taxon>
        <taxon>Apiaceae</taxon>
        <taxon>Apioideae</taxon>
        <taxon>apioid superclade</taxon>
        <taxon>Tordylieae</taxon>
        <taxon>Tordyliinae</taxon>
        <taxon>Heracleum</taxon>
    </lineage>
</organism>
<feature type="compositionally biased region" description="Polar residues" evidence="10">
    <location>
        <begin position="141"/>
        <end position="159"/>
    </location>
</feature>
<feature type="domain" description="Dof-type" evidence="11">
    <location>
        <begin position="74"/>
        <end position="128"/>
    </location>
</feature>
<evidence type="ECO:0000256" key="10">
    <source>
        <dbReference type="SAM" id="MobiDB-lite"/>
    </source>
</evidence>
<evidence type="ECO:0000313" key="12">
    <source>
        <dbReference type="EMBL" id="KAK1392580.1"/>
    </source>
</evidence>
<feature type="compositionally biased region" description="Polar residues" evidence="10">
    <location>
        <begin position="15"/>
        <end position="26"/>
    </location>
</feature>
<reference evidence="12" key="2">
    <citation type="submission" date="2023-05" db="EMBL/GenBank/DDBJ databases">
        <authorList>
            <person name="Schelkunov M.I."/>
        </authorList>
    </citation>
    <scope>NUCLEOTIDE SEQUENCE</scope>
    <source>
        <strain evidence="12">Hsosn_3</strain>
        <tissue evidence="12">Leaf</tissue>
    </source>
</reference>
<dbReference type="GO" id="GO:0003700">
    <property type="term" value="F:DNA-binding transcription factor activity"/>
    <property type="evidence" value="ECO:0007669"/>
    <property type="project" value="UniProtKB-UniRule"/>
</dbReference>
<keyword evidence="7 8" id="KW-0539">Nucleus</keyword>
<keyword evidence="5 8" id="KW-0238">DNA-binding</keyword>
<sequence>MGFSTISAYLDPANWQQQPNYQSNSSLPPPQLTIIPAPPPLPQPHGGSGAGTIRPGSMTDRARMANIPMPETAQKCPRCESTNTKFCYFNNYSLTQPRHFCKTCRRYWTRGGALRNVPVGGGCRRNKRSSKASSGNTSKSPAHSETASGSTSSALPSNTSGATSILGSLTSQFPQLRFMAPMTHLNDHYGGGGEIGMNYNSNPMGATSEMNFPIGSSSNYLFGSGGGGGGGGLASVLSSGGGVEQWRMQQGHHHFPNFLGGFDPTVTNHGGSLYQGVEVASSAGNYAAMADKFLNNSMLSQMSLVKREGSNTNNNNNNNVNDDHQTNLARQFLGSGQVGISDHHQQWNPSGTPAWTDLSGFSSSSTSNAL</sequence>
<feature type="region of interest" description="Disordered" evidence="10">
    <location>
        <begin position="115"/>
        <end position="159"/>
    </location>
</feature>
<keyword evidence="3 9" id="KW-0862">Zinc</keyword>
<dbReference type="EMBL" id="JAUIZM010000003">
    <property type="protein sequence ID" value="KAK1392580.1"/>
    <property type="molecule type" value="Genomic_DNA"/>
</dbReference>
<keyword evidence="6 9" id="KW-0804">Transcription</keyword>
<evidence type="ECO:0000256" key="1">
    <source>
        <dbReference type="ARBA" id="ARBA00022723"/>
    </source>
</evidence>
<dbReference type="GO" id="GO:0005634">
    <property type="term" value="C:nucleus"/>
    <property type="evidence" value="ECO:0007669"/>
    <property type="project" value="UniProtKB-SubCell"/>
</dbReference>
<proteinExistence type="predicted"/>
<dbReference type="AlphaFoldDB" id="A0AAD8MWN3"/>
<evidence type="ECO:0000256" key="5">
    <source>
        <dbReference type="ARBA" id="ARBA00023125"/>
    </source>
</evidence>
<accession>A0AAD8MWN3</accession>
<evidence type="ECO:0000256" key="4">
    <source>
        <dbReference type="ARBA" id="ARBA00023015"/>
    </source>
</evidence>
<evidence type="ECO:0000259" key="11">
    <source>
        <dbReference type="PROSITE" id="PS50884"/>
    </source>
</evidence>
<evidence type="ECO:0000256" key="2">
    <source>
        <dbReference type="ARBA" id="ARBA00022771"/>
    </source>
</evidence>
<dbReference type="PROSITE" id="PS50884">
    <property type="entry name" value="ZF_DOF_2"/>
    <property type="match status" value="1"/>
</dbReference>
<comment type="subcellular location">
    <subcellularLocation>
        <location evidence="8 9">Nucleus</location>
    </subcellularLocation>
</comment>
<keyword evidence="13" id="KW-1185">Reference proteome</keyword>
<keyword evidence="1 9" id="KW-0479">Metal-binding</keyword>
<keyword evidence="2 8" id="KW-0863">Zinc-finger</keyword>
<dbReference type="GO" id="GO:0003677">
    <property type="term" value="F:DNA binding"/>
    <property type="evidence" value="ECO:0007669"/>
    <property type="project" value="UniProtKB-UniRule"/>
</dbReference>
<dbReference type="PROSITE" id="PS01361">
    <property type="entry name" value="ZF_DOF_1"/>
    <property type="match status" value="1"/>
</dbReference>